<comment type="cofactor">
    <cofactor evidence="1">
        <name>a divalent metal cation</name>
        <dbReference type="ChEBI" id="CHEBI:60240"/>
    </cofactor>
</comment>
<keyword evidence="2" id="KW-0479">Metal-binding</keyword>
<reference evidence="4 5" key="1">
    <citation type="submission" date="2023-02" db="EMBL/GenBank/DDBJ databases">
        <title>LHISI_Scaffold_Assembly.</title>
        <authorList>
            <person name="Stuart O.P."/>
            <person name="Cleave R."/>
            <person name="Magrath M.J.L."/>
            <person name="Mikheyev A.S."/>
        </authorList>
    </citation>
    <scope>NUCLEOTIDE SEQUENCE [LARGE SCALE GENOMIC DNA]</scope>
    <source>
        <strain evidence="4">Daus_M_001</strain>
        <tissue evidence="4">Leg muscle</tissue>
    </source>
</reference>
<feature type="domain" description="DDE Tnp4" evidence="3">
    <location>
        <begin position="45"/>
        <end position="112"/>
    </location>
</feature>
<evidence type="ECO:0000313" key="4">
    <source>
        <dbReference type="EMBL" id="KAJ8882008.1"/>
    </source>
</evidence>
<evidence type="ECO:0000259" key="3">
    <source>
        <dbReference type="Pfam" id="PF13359"/>
    </source>
</evidence>
<sequence>MFLFRISEPAISKIILEVCQALMSSLRETLYSRHTRNGYLCLGALDGKHCIIQAPINSCSDYFNYKNNFSIVMIAIADANYNFIYVDVGSQGHISDGGVFRRTELYNKLHNGDLNLPPDDILPGIGENVPYVFFLPTMHYPYKET</sequence>
<dbReference type="Pfam" id="PF13359">
    <property type="entry name" value="DDE_Tnp_4"/>
    <property type="match status" value="1"/>
</dbReference>
<evidence type="ECO:0000256" key="2">
    <source>
        <dbReference type="ARBA" id="ARBA00022723"/>
    </source>
</evidence>
<dbReference type="Proteomes" id="UP001159363">
    <property type="component" value="Chromosome 5"/>
</dbReference>
<organism evidence="4 5">
    <name type="scientific">Dryococelus australis</name>
    <dbReference type="NCBI Taxonomy" id="614101"/>
    <lineage>
        <taxon>Eukaryota</taxon>
        <taxon>Metazoa</taxon>
        <taxon>Ecdysozoa</taxon>
        <taxon>Arthropoda</taxon>
        <taxon>Hexapoda</taxon>
        <taxon>Insecta</taxon>
        <taxon>Pterygota</taxon>
        <taxon>Neoptera</taxon>
        <taxon>Polyneoptera</taxon>
        <taxon>Phasmatodea</taxon>
        <taxon>Verophasmatodea</taxon>
        <taxon>Anareolatae</taxon>
        <taxon>Phasmatidae</taxon>
        <taxon>Eurycanthinae</taxon>
        <taxon>Dryococelus</taxon>
    </lineage>
</organism>
<protein>
    <recommendedName>
        <fullName evidence="3">DDE Tnp4 domain-containing protein</fullName>
    </recommendedName>
</protein>
<proteinExistence type="predicted"/>
<gene>
    <name evidence="4" type="ORF">PR048_018496</name>
</gene>
<evidence type="ECO:0000313" key="5">
    <source>
        <dbReference type="Proteomes" id="UP001159363"/>
    </source>
</evidence>
<name>A0ABQ9HD58_9NEOP</name>
<keyword evidence="5" id="KW-1185">Reference proteome</keyword>
<accession>A0ABQ9HD58</accession>
<dbReference type="EMBL" id="JARBHB010000006">
    <property type="protein sequence ID" value="KAJ8882008.1"/>
    <property type="molecule type" value="Genomic_DNA"/>
</dbReference>
<evidence type="ECO:0000256" key="1">
    <source>
        <dbReference type="ARBA" id="ARBA00001968"/>
    </source>
</evidence>
<dbReference type="InterPro" id="IPR027806">
    <property type="entry name" value="HARBI1_dom"/>
</dbReference>
<comment type="caution">
    <text evidence="4">The sequence shown here is derived from an EMBL/GenBank/DDBJ whole genome shotgun (WGS) entry which is preliminary data.</text>
</comment>